<organism evidence="1 2">
    <name type="scientific">Caerostris extrusa</name>
    <name type="common">Bark spider</name>
    <name type="synonym">Caerostris bankana</name>
    <dbReference type="NCBI Taxonomy" id="172846"/>
    <lineage>
        <taxon>Eukaryota</taxon>
        <taxon>Metazoa</taxon>
        <taxon>Ecdysozoa</taxon>
        <taxon>Arthropoda</taxon>
        <taxon>Chelicerata</taxon>
        <taxon>Arachnida</taxon>
        <taxon>Araneae</taxon>
        <taxon>Araneomorphae</taxon>
        <taxon>Entelegynae</taxon>
        <taxon>Araneoidea</taxon>
        <taxon>Araneidae</taxon>
        <taxon>Caerostris</taxon>
    </lineage>
</organism>
<proteinExistence type="predicted"/>
<reference evidence="1 2" key="1">
    <citation type="submission" date="2021-06" db="EMBL/GenBank/DDBJ databases">
        <title>Caerostris extrusa draft genome.</title>
        <authorList>
            <person name="Kono N."/>
            <person name="Arakawa K."/>
        </authorList>
    </citation>
    <scope>NUCLEOTIDE SEQUENCE [LARGE SCALE GENOMIC DNA]</scope>
</reference>
<accession>A0AAV4W4M9</accession>
<sequence>METKGRRLCSCEKAPLPTPYSPPTIDECAEINLIKSEMEAFSFASFGENVINLTERNASSSSDTQRPYNLQEALTRFLLCNDLWQKPLRVKNKLSCSFCNAFLDHALQAPYHRVLCYGKWCIGDLFRLNYRGHGNKGQTMMQFGEGSLPPPYTLLPNDR</sequence>
<evidence type="ECO:0000313" key="2">
    <source>
        <dbReference type="Proteomes" id="UP001054945"/>
    </source>
</evidence>
<comment type="caution">
    <text evidence="1">The sequence shown here is derived from an EMBL/GenBank/DDBJ whole genome shotgun (WGS) entry which is preliminary data.</text>
</comment>
<keyword evidence="2" id="KW-1185">Reference proteome</keyword>
<protein>
    <submittedName>
        <fullName evidence="1">Uncharacterized protein</fullName>
    </submittedName>
</protein>
<dbReference type="EMBL" id="BPLR01015634">
    <property type="protein sequence ID" value="GIY77471.1"/>
    <property type="molecule type" value="Genomic_DNA"/>
</dbReference>
<evidence type="ECO:0000313" key="1">
    <source>
        <dbReference type="EMBL" id="GIY77471.1"/>
    </source>
</evidence>
<name>A0AAV4W4M9_CAEEX</name>
<dbReference type="AlphaFoldDB" id="A0AAV4W4M9"/>
<dbReference type="Proteomes" id="UP001054945">
    <property type="component" value="Unassembled WGS sequence"/>
</dbReference>
<gene>
    <name evidence="1" type="ORF">CEXT_699371</name>
</gene>